<dbReference type="EMBL" id="CM055095">
    <property type="protein sequence ID" value="KAJ7559307.1"/>
    <property type="molecule type" value="Genomic_DNA"/>
</dbReference>
<comment type="caution">
    <text evidence="1">The sequence shown here is derived from an EMBL/GenBank/DDBJ whole genome shotgun (WGS) entry which is preliminary data.</text>
</comment>
<proteinExistence type="predicted"/>
<protein>
    <submittedName>
        <fullName evidence="1">Uncharacterized protein</fullName>
    </submittedName>
</protein>
<organism evidence="1 2">
    <name type="scientific">Diphasiastrum complanatum</name>
    <name type="common">Issler's clubmoss</name>
    <name type="synonym">Lycopodium complanatum</name>
    <dbReference type="NCBI Taxonomy" id="34168"/>
    <lineage>
        <taxon>Eukaryota</taxon>
        <taxon>Viridiplantae</taxon>
        <taxon>Streptophyta</taxon>
        <taxon>Embryophyta</taxon>
        <taxon>Tracheophyta</taxon>
        <taxon>Lycopodiopsida</taxon>
        <taxon>Lycopodiales</taxon>
        <taxon>Lycopodiaceae</taxon>
        <taxon>Lycopodioideae</taxon>
        <taxon>Diphasiastrum</taxon>
    </lineage>
</organism>
<evidence type="ECO:0000313" key="2">
    <source>
        <dbReference type="Proteomes" id="UP001162992"/>
    </source>
</evidence>
<dbReference type="Proteomes" id="UP001162992">
    <property type="component" value="Chromosome 4"/>
</dbReference>
<reference evidence="2" key="1">
    <citation type="journal article" date="2024" name="Proc. Natl. Acad. Sci. U.S.A.">
        <title>Extraordinary preservation of gene collinearity over three hundred million years revealed in homosporous lycophytes.</title>
        <authorList>
            <person name="Li C."/>
            <person name="Wickell D."/>
            <person name="Kuo L.Y."/>
            <person name="Chen X."/>
            <person name="Nie B."/>
            <person name="Liao X."/>
            <person name="Peng D."/>
            <person name="Ji J."/>
            <person name="Jenkins J."/>
            <person name="Williams M."/>
            <person name="Shu S."/>
            <person name="Plott C."/>
            <person name="Barry K."/>
            <person name="Rajasekar S."/>
            <person name="Grimwood J."/>
            <person name="Han X."/>
            <person name="Sun S."/>
            <person name="Hou Z."/>
            <person name="He W."/>
            <person name="Dai G."/>
            <person name="Sun C."/>
            <person name="Schmutz J."/>
            <person name="Leebens-Mack J.H."/>
            <person name="Li F.W."/>
            <person name="Wang L."/>
        </authorList>
    </citation>
    <scope>NUCLEOTIDE SEQUENCE [LARGE SCALE GENOMIC DNA]</scope>
    <source>
        <strain evidence="2">cv. PW_Plant_1</strain>
    </source>
</reference>
<sequence>MAMGRHARMARACLARLPNSSSRPHSTPSKQNPRISYYCNVRGITTTKYDIIPIRRLGLCLYPYGVSRRGQTVSMPVIGVRSFSSGELPPHQVLPMPALSPTMNQGNVLNWKKKEGDEISAGDVLCEIETDKATLDFESVEDGFLAKIMIPAGSKDVPVGKPLAIVVERAEDVSKFAGSDIIDQSPKKDPEQAESKNKTDQSKVPEPSAVVHRDRIGPSVRRLLAESGIDASSINPTGPHGILVKADVLAAVKSGVKSVSVSKAEKPIPSPPASKPISTTLPTAPTAATYDDVPTTQIRKVIAKRLLESKYGIPHFYINADAMVDEILKLRKVLKAKHGLSVSVNDFIIKAAALALKAVPEANAYWDEKAGDIVLHQSVDVSVAVATDKGLMTPILKDANLKSLASISSEVKVLAEKARSGKLKPQEFQGGSFSISNLGMYSVDRFSAIINPPQAGILAVGKGEKTVVWHESAEGQGSPRTVTKICATLSADNRVFDSGIGARFLSAFSANLEDPTRMLL</sequence>
<gene>
    <name evidence="1" type="ORF">O6H91_04G079000</name>
</gene>
<name>A0ACC2DZ81_DIPCM</name>
<evidence type="ECO:0000313" key="1">
    <source>
        <dbReference type="EMBL" id="KAJ7559307.1"/>
    </source>
</evidence>
<keyword evidence="2" id="KW-1185">Reference proteome</keyword>
<accession>A0ACC2DZ81</accession>